<reference evidence="3" key="1">
    <citation type="journal article" date="2019" name="Int. J. Syst. Evol. Microbiol.">
        <title>The Global Catalogue of Microorganisms (GCM) 10K type strain sequencing project: providing services to taxonomists for standard genome sequencing and annotation.</title>
        <authorList>
            <consortium name="The Broad Institute Genomics Platform"/>
            <consortium name="The Broad Institute Genome Sequencing Center for Infectious Disease"/>
            <person name="Wu L."/>
            <person name="Ma J."/>
        </authorList>
    </citation>
    <scope>NUCLEOTIDE SEQUENCE [LARGE SCALE GENOMIC DNA]</scope>
    <source>
        <strain evidence="3">JCM 17728</strain>
    </source>
</reference>
<evidence type="ECO:0000313" key="3">
    <source>
        <dbReference type="Proteomes" id="UP001501011"/>
    </source>
</evidence>
<dbReference type="RefSeq" id="WP_345292238.1">
    <property type="nucleotide sequence ID" value="NZ_BAABFV010000001.1"/>
</dbReference>
<protein>
    <recommendedName>
        <fullName evidence="4">Peptidase metallopeptidase domain-containing protein</fullName>
    </recommendedName>
</protein>
<dbReference type="InterPro" id="IPR024079">
    <property type="entry name" value="MetalloPept_cat_dom_sf"/>
</dbReference>
<feature type="chain" id="PRO_5046689762" description="Peptidase metallopeptidase domain-containing protein" evidence="1">
    <location>
        <begin position="22"/>
        <end position="810"/>
    </location>
</feature>
<keyword evidence="3" id="KW-1185">Reference proteome</keyword>
<evidence type="ECO:0000256" key="1">
    <source>
        <dbReference type="SAM" id="SignalP"/>
    </source>
</evidence>
<name>A0ABP8IJS9_9GAMM</name>
<dbReference type="EMBL" id="BAABFV010000001">
    <property type="protein sequence ID" value="GAA4359989.1"/>
    <property type="molecule type" value="Genomic_DNA"/>
</dbReference>
<dbReference type="Gene3D" id="3.40.390.10">
    <property type="entry name" value="Collagenase (Catalytic Domain)"/>
    <property type="match status" value="1"/>
</dbReference>
<sequence>MKLLKLSAAVALATMGGTALAAGPLYTTDDETPQPLKWNTSNGPIPVYTDGGEAFTFDFDGVTPFITIERANEITQFAFDQWNNVPTSTFNAQIAGTIEEQIGIADITADNADSVYYTENGYGFWVIYDTDGSILEDMFGVPRSAVLGIAFPEFANDKGEIVEATALMNGWNVDVNDPNGEQVAGVFTHEFGHAINLSHSQVNGQMAYQSYLFAPKYPGVKGCVDPVYHYAYPSSVGETMDPNNIETMFPFINHRGVAGRAQSTVDMPDDIAAISNIYPTPEYASSTGTITGTLKLKDGDTEYSGINVIARNVNNPLGDAVSDMSGSATQGKVGPDGRYTIRNLTPGEQYVVYIEQINSGGYPTARTALVSEAEYWNDGETHSPADDNACLSTAIVAEAGVEKEANIIFNGYTDGVQFTPIVNGFLTDMSKNGRRAAGNVGPTAFLWDVVKGFSVFPSEWGTTSADIDRNGQNFLVGGVDLDQNGIGEPAIYHYGKGLTLLGDLNGNTCGGQSQTGINAATPWAMDDSAKTVVGTAYVDKNGNGSCQEYFAKEVVPFVWNEKEGMTELPTDGLGLNNTWIRAHAISGNGEVIVGNAGGSKAVGWYQGQAYNLNQMVGATEAYGTNYDGTMTALTTIRDGVILWNPSNSAESFTNIGGLEYCEDIAAPSFFGGDLCQQYPADFVQQQLGIPPMIVTDMSDDGSVMIGRAGNFRTGFHGAMYLEGLGWITLNNFLASQGVVEAVYGMDNPYAIDANGNKMMGGLAGAQITWFVDMDHAYVCDNGQSIQTGFPRGFVNKVKAGAEMGRCEHVQ</sequence>
<evidence type="ECO:0000313" key="2">
    <source>
        <dbReference type="EMBL" id="GAA4359989.1"/>
    </source>
</evidence>
<keyword evidence="1" id="KW-0732">Signal</keyword>
<accession>A0ABP8IJS9</accession>
<proteinExistence type="predicted"/>
<comment type="caution">
    <text evidence="2">The sequence shown here is derived from an EMBL/GenBank/DDBJ whole genome shotgun (WGS) entry which is preliminary data.</text>
</comment>
<organism evidence="2 3">
    <name type="scientific">Kangiella marina</name>
    <dbReference type="NCBI Taxonomy" id="1079178"/>
    <lineage>
        <taxon>Bacteria</taxon>
        <taxon>Pseudomonadati</taxon>
        <taxon>Pseudomonadota</taxon>
        <taxon>Gammaproteobacteria</taxon>
        <taxon>Kangiellales</taxon>
        <taxon>Kangiellaceae</taxon>
        <taxon>Kangiella</taxon>
    </lineage>
</organism>
<gene>
    <name evidence="2" type="ORF">GCM10023151_11400</name>
</gene>
<evidence type="ECO:0008006" key="4">
    <source>
        <dbReference type="Google" id="ProtNLM"/>
    </source>
</evidence>
<dbReference type="Proteomes" id="UP001501011">
    <property type="component" value="Unassembled WGS sequence"/>
</dbReference>
<feature type="signal peptide" evidence="1">
    <location>
        <begin position="1"/>
        <end position="21"/>
    </location>
</feature>
<dbReference type="SUPFAM" id="SSF55486">
    <property type="entry name" value="Metalloproteases ('zincins'), catalytic domain"/>
    <property type="match status" value="1"/>
</dbReference>